<evidence type="ECO:0008006" key="3">
    <source>
        <dbReference type="Google" id="ProtNLM"/>
    </source>
</evidence>
<organism evidence="1 2">
    <name type="scientific">Vibrio panuliri</name>
    <dbReference type="NCBI Taxonomy" id="1381081"/>
    <lineage>
        <taxon>Bacteria</taxon>
        <taxon>Pseudomonadati</taxon>
        <taxon>Pseudomonadota</taxon>
        <taxon>Gammaproteobacteria</taxon>
        <taxon>Vibrionales</taxon>
        <taxon>Vibrionaceae</taxon>
        <taxon>Vibrio</taxon>
    </lineage>
</organism>
<sequence length="151" mass="16589">MAESLASYPVGWDSWTEVRQGMIYPAASEPPASASLFRQAVFQSYNWVNGSQGSSVAIFVNPSKLEQYLSHGPYSDGPTIVAYAEEAGLILVTEHIGGEAIFGSYNTKGEDVSHSHYSLRPDVCESCHSTYQEYCSHGVCSDFDEKQKSFK</sequence>
<evidence type="ECO:0000313" key="2">
    <source>
        <dbReference type="Proteomes" id="UP000186313"/>
    </source>
</evidence>
<protein>
    <recommendedName>
        <fullName evidence="3">Cytochrome P460 domain-containing protein</fullName>
    </recommendedName>
</protein>
<reference evidence="1 2" key="1">
    <citation type="submission" date="2016-09" db="EMBL/GenBank/DDBJ databases">
        <title>Genomic Taxonomy of the Vibrionaceae.</title>
        <authorList>
            <person name="Gonzalez-Castillo A."/>
            <person name="Gomez-Gil B."/>
            <person name="Enciso-Ibarra K."/>
        </authorList>
    </citation>
    <scope>NUCLEOTIDE SEQUENCE [LARGE SCALE GENOMIC DNA]</scope>
    <source>
        <strain evidence="1 2">CAIM 703</strain>
    </source>
</reference>
<dbReference type="Proteomes" id="UP000186313">
    <property type="component" value="Unassembled WGS sequence"/>
</dbReference>
<name>A0A1Q9HFI6_9VIBR</name>
<accession>A0A1Q9HFI6</accession>
<gene>
    <name evidence="1" type="ORF">BIY22_08255</name>
</gene>
<dbReference type="EMBL" id="MJMJ01000023">
    <property type="protein sequence ID" value="OLQ88493.1"/>
    <property type="molecule type" value="Genomic_DNA"/>
</dbReference>
<proteinExistence type="predicted"/>
<dbReference type="AlphaFoldDB" id="A0A1Q9HFI6"/>
<comment type="caution">
    <text evidence="1">The sequence shown here is derived from an EMBL/GenBank/DDBJ whole genome shotgun (WGS) entry which is preliminary data.</text>
</comment>
<evidence type="ECO:0000313" key="1">
    <source>
        <dbReference type="EMBL" id="OLQ88493.1"/>
    </source>
</evidence>